<dbReference type="PANTHER" id="PTHR31195">
    <property type="entry name" value="GEO02494P1"/>
    <property type="match status" value="1"/>
</dbReference>
<evidence type="ECO:0000313" key="4">
    <source>
        <dbReference type="Proteomes" id="UP001627154"/>
    </source>
</evidence>
<proteinExistence type="predicted"/>
<comment type="caution">
    <text evidence="3">The sequence shown here is derived from an EMBL/GenBank/DDBJ whole genome shotgun (WGS) entry which is preliminary data.</text>
</comment>
<dbReference type="EMBL" id="JBJJXI010000166">
    <property type="protein sequence ID" value="KAL3384856.1"/>
    <property type="molecule type" value="Genomic_DNA"/>
</dbReference>
<evidence type="ECO:0000313" key="3">
    <source>
        <dbReference type="EMBL" id="KAL3384856.1"/>
    </source>
</evidence>
<organism evidence="3 4">
    <name type="scientific">Trichogramma kaykai</name>
    <dbReference type="NCBI Taxonomy" id="54128"/>
    <lineage>
        <taxon>Eukaryota</taxon>
        <taxon>Metazoa</taxon>
        <taxon>Ecdysozoa</taxon>
        <taxon>Arthropoda</taxon>
        <taxon>Hexapoda</taxon>
        <taxon>Insecta</taxon>
        <taxon>Pterygota</taxon>
        <taxon>Neoptera</taxon>
        <taxon>Endopterygota</taxon>
        <taxon>Hymenoptera</taxon>
        <taxon>Apocrita</taxon>
        <taxon>Proctotrupomorpha</taxon>
        <taxon>Chalcidoidea</taxon>
        <taxon>Trichogrammatidae</taxon>
        <taxon>Trichogramma</taxon>
    </lineage>
</organism>
<sequence length="144" mass="16579">MNSRKKHNINFTKPAEPAFITRMKKEAGYVEGPSVETKKEQLPEFNEDDFQVKDDEKPVVVVMNEGDLTAEEAKTIEKVQKQIAAKEEKADLSQKIVFKRKKESSDKNKEQSKSAEETKESKRKKQKTKVTKSVLSFNEEDEEV</sequence>
<feature type="region of interest" description="Disordered" evidence="1">
    <location>
        <begin position="85"/>
        <end position="144"/>
    </location>
</feature>
<reference evidence="3 4" key="1">
    <citation type="journal article" date="2024" name="bioRxiv">
        <title>A reference genome for Trichogramma kaykai: A tiny desert-dwelling parasitoid wasp with competing sex-ratio distorters.</title>
        <authorList>
            <person name="Culotta J."/>
            <person name="Lindsey A.R."/>
        </authorList>
    </citation>
    <scope>NUCLEOTIDE SEQUENCE [LARGE SCALE GENOMIC DNA]</scope>
    <source>
        <strain evidence="3 4">KSX58</strain>
    </source>
</reference>
<dbReference type="InterPro" id="IPR027911">
    <property type="entry name" value="DUF4604"/>
</dbReference>
<protein>
    <recommendedName>
        <fullName evidence="2">DUF4604 domain-containing protein</fullName>
    </recommendedName>
</protein>
<dbReference type="AlphaFoldDB" id="A0ABD2VWL1"/>
<feature type="compositionally biased region" description="Basic and acidic residues" evidence="1">
    <location>
        <begin position="103"/>
        <end position="120"/>
    </location>
</feature>
<dbReference type="Proteomes" id="UP001627154">
    <property type="component" value="Unassembled WGS sequence"/>
</dbReference>
<feature type="domain" description="DUF4604" evidence="2">
    <location>
        <begin position="8"/>
        <end position="141"/>
    </location>
</feature>
<dbReference type="InterPro" id="IPR040219">
    <property type="entry name" value="KIAA1143-like"/>
</dbReference>
<dbReference type="Pfam" id="PF15377">
    <property type="entry name" value="DUF4604"/>
    <property type="match status" value="1"/>
</dbReference>
<evidence type="ECO:0000256" key="1">
    <source>
        <dbReference type="SAM" id="MobiDB-lite"/>
    </source>
</evidence>
<feature type="compositionally biased region" description="Basic residues" evidence="1">
    <location>
        <begin position="121"/>
        <end position="130"/>
    </location>
</feature>
<accession>A0ABD2VWL1</accession>
<dbReference type="PANTHER" id="PTHR31195:SF2">
    <property type="entry name" value="GEO02494P1"/>
    <property type="match status" value="1"/>
</dbReference>
<evidence type="ECO:0000259" key="2">
    <source>
        <dbReference type="Pfam" id="PF15377"/>
    </source>
</evidence>
<gene>
    <name evidence="3" type="ORF">TKK_019269</name>
</gene>
<keyword evidence="4" id="KW-1185">Reference proteome</keyword>
<name>A0ABD2VWL1_9HYME</name>